<dbReference type="InterPro" id="IPR036291">
    <property type="entry name" value="NAD(P)-bd_dom_sf"/>
</dbReference>
<dbReference type="Gene3D" id="3.40.50.720">
    <property type="entry name" value="NAD(P)-binding Rossmann-like Domain"/>
    <property type="match status" value="1"/>
</dbReference>
<dbReference type="InterPro" id="IPR001509">
    <property type="entry name" value="Epimerase_deHydtase"/>
</dbReference>
<reference evidence="2 3" key="1">
    <citation type="submission" date="2024-01" db="EMBL/GenBank/DDBJ databases">
        <title>Genome insights into Plantactinospora veratri sp. nov.</title>
        <authorList>
            <person name="Wang L."/>
        </authorList>
    </citation>
    <scope>NUCLEOTIDE SEQUENCE [LARGE SCALE GENOMIC DNA]</scope>
    <source>
        <strain evidence="2 3">NEAU-FHS4</strain>
    </source>
</reference>
<evidence type="ECO:0000259" key="1">
    <source>
        <dbReference type="Pfam" id="PF01370"/>
    </source>
</evidence>
<dbReference type="PANTHER" id="PTHR43245:SF13">
    <property type="entry name" value="UDP-D-APIOSE_UDP-D-XYLOSE SYNTHASE 2"/>
    <property type="match status" value="1"/>
</dbReference>
<dbReference type="PANTHER" id="PTHR43245">
    <property type="entry name" value="BIFUNCTIONAL POLYMYXIN RESISTANCE PROTEIN ARNA"/>
    <property type="match status" value="1"/>
</dbReference>
<name>A0ABU7SFA4_9ACTN</name>
<dbReference type="EMBL" id="JAZGQL010000012">
    <property type="protein sequence ID" value="MEE6308632.1"/>
    <property type="molecule type" value="Genomic_DNA"/>
</dbReference>
<protein>
    <submittedName>
        <fullName evidence="2">NAD-dependent epimerase/dehydratase family protein</fullName>
    </submittedName>
</protein>
<accession>A0ABU7SFA4</accession>
<dbReference type="Proteomes" id="UP001339911">
    <property type="component" value="Unassembled WGS sequence"/>
</dbReference>
<organism evidence="2 3">
    <name type="scientific">Plantactinospora veratri</name>
    <dbReference type="NCBI Taxonomy" id="1436122"/>
    <lineage>
        <taxon>Bacteria</taxon>
        <taxon>Bacillati</taxon>
        <taxon>Actinomycetota</taxon>
        <taxon>Actinomycetes</taxon>
        <taxon>Micromonosporales</taxon>
        <taxon>Micromonosporaceae</taxon>
        <taxon>Plantactinospora</taxon>
    </lineage>
</organism>
<dbReference type="InterPro" id="IPR050177">
    <property type="entry name" value="Lipid_A_modif_metabolic_enz"/>
</dbReference>
<gene>
    <name evidence="2" type="ORF">V1634_17525</name>
</gene>
<dbReference type="Pfam" id="PF01370">
    <property type="entry name" value="Epimerase"/>
    <property type="match status" value="1"/>
</dbReference>
<sequence>MSRALVLGGAGFIGLHLARRLVAEGHEVTCVDDFSRGRWDDELAEVVSSAGVEVVSADLTRPSAWAALPHGYDQIYLLAAVVGVRNVAADPSRVVRVNTLTALHLLDWLAPGDRVFFSSTSEVYAGGVTAGVVPVPTDERVPVLVPNVAAPRFAYGISKLLGETALLHGAAAKGCHLVVGRFHNVYGARMGADHVIPEMVLRALGAENPFRVWGADQSRAFCHVDDAVEAVLRLMRLPEAPGVVNIGNDAEETNIADLAKLVLRIAGVDTALAALPAPADSVARRCPDLTLLRRLTGFEPEVPLEEGVRRTFEWYRDHVGASAGPTRPGLDR</sequence>
<dbReference type="RefSeq" id="WP_331208909.1">
    <property type="nucleotide sequence ID" value="NZ_JAZGQL010000012.1"/>
</dbReference>
<keyword evidence="3" id="KW-1185">Reference proteome</keyword>
<feature type="domain" description="NAD-dependent epimerase/dehydratase" evidence="1">
    <location>
        <begin position="4"/>
        <end position="247"/>
    </location>
</feature>
<comment type="caution">
    <text evidence="2">The sequence shown here is derived from an EMBL/GenBank/DDBJ whole genome shotgun (WGS) entry which is preliminary data.</text>
</comment>
<evidence type="ECO:0000313" key="3">
    <source>
        <dbReference type="Proteomes" id="UP001339911"/>
    </source>
</evidence>
<evidence type="ECO:0000313" key="2">
    <source>
        <dbReference type="EMBL" id="MEE6308632.1"/>
    </source>
</evidence>
<proteinExistence type="predicted"/>
<dbReference type="SUPFAM" id="SSF51735">
    <property type="entry name" value="NAD(P)-binding Rossmann-fold domains"/>
    <property type="match status" value="1"/>
</dbReference>